<protein>
    <submittedName>
        <fullName evidence="2">CSON012283 protein</fullName>
    </submittedName>
</protein>
<organism evidence="2">
    <name type="scientific">Culicoides sonorensis</name>
    <name type="common">Biting midge</name>
    <dbReference type="NCBI Taxonomy" id="179676"/>
    <lineage>
        <taxon>Eukaryota</taxon>
        <taxon>Metazoa</taxon>
        <taxon>Ecdysozoa</taxon>
        <taxon>Arthropoda</taxon>
        <taxon>Hexapoda</taxon>
        <taxon>Insecta</taxon>
        <taxon>Pterygota</taxon>
        <taxon>Neoptera</taxon>
        <taxon>Endopterygota</taxon>
        <taxon>Diptera</taxon>
        <taxon>Nematocera</taxon>
        <taxon>Chironomoidea</taxon>
        <taxon>Ceratopogonidae</taxon>
        <taxon>Ceratopogoninae</taxon>
        <taxon>Culicoides</taxon>
        <taxon>Monoculicoides</taxon>
    </lineage>
</organism>
<dbReference type="EMBL" id="UFQT01000056">
    <property type="protein sequence ID" value="SSX19128.1"/>
    <property type="molecule type" value="Genomic_DNA"/>
</dbReference>
<evidence type="ECO:0000256" key="1">
    <source>
        <dbReference type="SAM" id="MobiDB-lite"/>
    </source>
</evidence>
<name>A0A336LZK1_CULSO</name>
<evidence type="ECO:0000313" key="2">
    <source>
        <dbReference type="EMBL" id="SSX19128.1"/>
    </source>
</evidence>
<accession>A0A336LZK1</accession>
<feature type="region of interest" description="Disordered" evidence="1">
    <location>
        <begin position="19"/>
        <end position="60"/>
    </location>
</feature>
<sequence length="60" mass="6501">MYIESSTVRATTTFFKLAPGNESNPGKSSISPVFKLKQAPCHGQRTRPSPREPVSKGAPK</sequence>
<dbReference type="AlphaFoldDB" id="A0A336LZK1"/>
<gene>
    <name evidence="2" type="primary">CSON012283</name>
</gene>
<proteinExistence type="predicted"/>
<dbReference type="VEuPathDB" id="VectorBase:CSON012283"/>
<feature type="compositionally biased region" description="Polar residues" evidence="1">
    <location>
        <begin position="21"/>
        <end position="31"/>
    </location>
</feature>
<reference evidence="2" key="1">
    <citation type="submission" date="2018-07" db="EMBL/GenBank/DDBJ databases">
        <authorList>
            <person name="Quirk P.G."/>
            <person name="Krulwich T.A."/>
        </authorList>
    </citation>
    <scope>NUCLEOTIDE SEQUENCE</scope>
</reference>